<reference evidence="2" key="2">
    <citation type="submission" date="2020-09" db="EMBL/GenBank/DDBJ databases">
        <authorList>
            <person name="Sun Q."/>
            <person name="Zhou Y."/>
        </authorList>
    </citation>
    <scope>NUCLEOTIDE SEQUENCE</scope>
    <source>
        <strain evidence="2">CGMCC 1.15320</strain>
    </source>
</reference>
<accession>A0A916W032</accession>
<protein>
    <recommendedName>
        <fullName evidence="4">SD-repeat containing protein B domain-containing protein</fullName>
    </recommendedName>
</protein>
<comment type="caution">
    <text evidence="2">The sequence shown here is derived from an EMBL/GenBank/DDBJ whole genome shotgun (WGS) entry which is preliminary data.</text>
</comment>
<keyword evidence="3" id="KW-1185">Reference proteome</keyword>
<keyword evidence="1" id="KW-0732">Signal</keyword>
<evidence type="ECO:0000313" key="2">
    <source>
        <dbReference type="EMBL" id="GGA57007.1"/>
    </source>
</evidence>
<evidence type="ECO:0000256" key="1">
    <source>
        <dbReference type="SAM" id="SignalP"/>
    </source>
</evidence>
<gene>
    <name evidence="2" type="ORF">GCM10011385_08120</name>
</gene>
<dbReference type="AlphaFoldDB" id="A0A916W032"/>
<reference evidence="2" key="1">
    <citation type="journal article" date="2014" name="Int. J. Syst. Evol. Microbiol.">
        <title>Complete genome sequence of Corynebacterium casei LMG S-19264T (=DSM 44701T), isolated from a smear-ripened cheese.</title>
        <authorList>
            <consortium name="US DOE Joint Genome Institute (JGI-PGF)"/>
            <person name="Walter F."/>
            <person name="Albersmeier A."/>
            <person name="Kalinowski J."/>
            <person name="Ruckert C."/>
        </authorList>
    </citation>
    <scope>NUCLEOTIDE SEQUENCE</scope>
    <source>
        <strain evidence="2">CGMCC 1.15320</strain>
    </source>
</reference>
<evidence type="ECO:0008006" key="4">
    <source>
        <dbReference type="Google" id="ProtNLM"/>
    </source>
</evidence>
<feature type="chain" id="PRO_5036857872" description="SD-repeat containing protein B domain-containing protein" evidence="1">
    <location>
        <begin position="16"/>
        <end position="122"/>
    </location>
</feature>
<dbReference type="SUPFAM" id="SSF117074">
    <property type="entry name" value="Hypothetical protein PA1324"/>
    <property type="match status" value="1"/>
</dbReference>
<dbReference type="Gene3D" id="2.60.40.10">
    <property type="entry name" value="Immunoglobulins"/>
    <property type="match status" value="1"/>
</dbReference>
<dbReference type="EMBL" id="BMIF01000002">
    <property type="protein sequence ID" value="GGA57007.1"/>
    <property type="molecule type" value="Genomic_DNA"/>
</dbReference>
<dbReference type="RefSeq" id="WP_188719677.1">
    <property type="nucleotide sequence ID" value="NZ_BMIF01000002.1"/>
</dbReference>
<organism evidence="2 3">
    <name type="scientific">Nitratireductor aestuarii</name>
    <dbReference type="NCBI Taxonomy" id="1735103"/>
    <lineage>
        <taxon>Bacteria</taxon>
        <taxon>Pseudomonadati</taxon>
        <taxon>Pseudomonadota</taxon>
        <taxon>Alphaproteobacteria</taxon>
        <taxon>Hyphomicrobiales</taxon>
        <taxon>Phyllobacteriaceae</taxon>
        <taxon>Nitratireductor</taxon>
    </lineage>
</organism>
<name>A0A916W032_9HYPH</name>
<feature type="signal peptide" evidence="1">
    <location>
        <begin position="1"/>
        <end position="15"/>
    </location>
</feature>
<proteinExistence type="predicted"/>
<dbReference type="InterPro" id="IPR013783">
    <property type="entry name" value="Ig-like_fold"/>
</dbReference>
<sequence>MFASLGALLAVAVNAAYTSFNCTDIIGVVFDDQNRNGVHDRFERGLPGVAIASINGVWVKTDRLGRFSFPCALTPDRYGSNYVLKLDTRSLPIGSSVTTQNPAAVRATAGHVHRVGFGVASW</sequence>
<dbReference type="Proteomes" id="UP000636264">
    <property type="component" value="Unassembled WGS sequence"/>
</dbReference>
<evidence type="ECO:0000313" key="3">
    <source>
        <dbReference type="Proteomes" id="UP000636264"/>
    </source>
</evidence>